<keyword evidence="1" id="KW-1133">Transmembrane helix</keyword>
<evidence type="ECO:0000313" key="4">
    <source>
        <dbReference type="Proteomes" id="UP000029553"/>
    </source>
</evidence>
<dbReference type="InterPro" id="IPR036890">
    <property type="entry name" value="HATPase_C_sf"/>
</dbReference>
<feature type="transmembrane region" description="Helical" evidence="1">
    <location>
        <begin position="71"/>
        <end position="96"/>
    </location>
</feature>
<dbReference type="Proteomes" id="UP000029553">
    <property type="component" value="Unassembled WGS sequence"/>
</dbReference>
<protein>
    <submittedName>
        <fullName evidence="3">Histidine kinase</fullName>
    </submittedName>
</protein>
<dbReference type="EMBL" id="AWOR01000001">
    <property type="protein sequence ID" value="KGH32135.1"/>
    <property type="molecule type" value="Genomic_DNA"/>
</dbReference>
<feature type="transmembrane region" description="Helical" evidence="1">
    <location>
        <begin position="137"/>
        <end position="157"/>
    </location>
</feature>
<proteinExistence type="predicted"/>
<feature type="domain" description="Signal transduction histidine kinase internal region" evidence="2">
    <location>
        <begin position="169"/>
        <end position="247"/>
    </location>
</feature>
<gene>
    <name evidence="3" type="ORF">P353_02470</name>
</gene>
<comment type="caution">
    <text evidence="3">The sequence shown here is derived from an EMBL/GenBank/DDBJ whole genome shotgun (WGS) entry which is preliminary data.</text>
</comment>
<dbReference type="InterPro" id="IPR050640">
    <property type="entry name" value="Bact_2-comp_sensor_kinase"/>
</dbReference>
<evidence type="ECO:0000256" key="1">
    <source>
        <dbReference type="SAM" id="Phobius"/>
    </source>
</evidence>
<organism evidence="3 4">
    <name type="scientific">Comamonas testosteroni</name>
    <name type="common">Pseudomonas testosteroni</name>
    <dbReference type="NCBI Taxonomy" id="285"/>
    <lineage>
        <taxon>Bacteria</taxon>
        <taxon>Pseudomonadati</taxon>
        <taxon>Pseudomonadota</taxon>
        <taxon>Betaproteobacteria</taxon>
        <taxon>Burkholderiales</taxon>
        <taxon>Comamonadaceae</taxon>
        <taxon>Comamonas</taxon>
    </lineage>
</organism>
<dbReference type="PANTHER" id="PTHR34220:SF7">
    <property type="entry name" value="SENSOR HISTIDINE KINASE YPDA"/>
    <property type="match status" value="1"/>
</dbReference>
<dbReference type="Pfam" id="PF06580">
    <property type="entry name" value="His_kinase"/>
    <property type="match status" value="1"/>
</dbReference>
<dbReference type="InterPro" id="IPR010559">
    <property type="entry name" value="Sig_transdc_His_kin_internal"/>
</dbReference>
<keyword evidence="1" id="KW-0812">Transmembrane</keyword>
<name>A0A096H3X3_COMTE</name>
<dbReference type="GO" id="GO:0016020">
    <property type="term" value="C:membrane"/>
    <property type="evidence" value="ECO:0007669"/>
    <property type="project" value="InterPro"/>
</dbReference>
<dbReference type="SUPFAM" id="SSF55874">
    <property type="entry name" value="ATPase domain of HSP90 chaperone/DNA topoisomerase II/histidine kinase"/>
    <property type="match status" value="1"/>
</dbReference>
<dbReference type="Gene3D" id="3.30.565.10">
    <property type="entry name" value="Histidine kinase-like ATPase, C-terminal domain"/>
    <property type="match status" value="1"/>
</dbReference>
<keyword evidence="3" id="KW-0418">Kinase</keyword>
<accession>A0A096H3X3</accession>
<dbReference type="AlphaFoldDB" id="A0A096H3X3"/>
<feature type="transmembrane region" description="Helical" evidence="1">
    <location>
        <begin position="45"/>
        <end position="65"/>
    </location>
</feature>
<dbReference type="PANTHER" id="PTHR34220">
    <property type="entry name" value="SENSOR HISTIDINE KINASE YPDA"/>
    <property type="match status" value="1"/>
</dbReference>
<reference evidence="3 4" key="1">
    <citation type="submission" date="2013-09" db="EMBL/GenBank/DDBJ databases">
        <title>High correlation between genotypes and phenotypes of environmental bacteria Comamonas testosteroni strains.</title>
        <authorList>
            <person name="Liu L."/>
            <person name="Zhu W."/>
            <person name="Xia X."/>
            <person name="Xu B."/>
            <person name="Luo M."/>
            <person name="Wang G."/>
        </authorList>
    </citation>
    <scope>NUCLEOTIDE SEQUENCE [LARGE SCALE GENOMIC DNA]</scope>
    <source>
        <strain evidence="3 4">JL40</strain>
    </source>
</reference>
<sequence>MLARPALASKSPPCSRPPVSISPLIAATPNPAHKVLVFDACNAGVVLRAVLFVQVVASTAALYGAESLWEWFSSAALLTGACLPGTLVWLIAACSLKHQLQRLGTRGQYLAGVLLGALAGLYACGMLFFIGMAKAPWLASAVTGGLLAALLVTALVLRARGNMPAQTQARLTELQSRIRPHFLFNTLNSAIALVRAEPAKAEALLEDLSDLFRYALAEPHLTTTLAQEIELAQRYLSIEQVRFGERLQMQWQLDESVHGALLPPLLLQPLVENAIRHGVEPNARGGKLQVRTERRGNEALIQIINTLPPASAEHQSTGHGMALDNVKARLSLLHDLQGSFSAKVRDGLYVVRLSVPLHQSDPKPGQSRHAHSDR</sequence>
<dbReference type="GO" id="GO:0000155">
    <property type="term" value="F:phosphorelay sensor kinase activity"/>
    <property type="evidence" value="ECO:0007669"/>
    <property type="project" value="InterPro"/>
</dbReference>
<keyword evidence="1" id="KW-0472">Membrane</keyword>
<evidence type="ECO:0000313" key="3">
    <source>
        <dbReference type="EMBL" id="KGH32135.1"/>
    </source>
</evidence>
<feature type="transmembrane region" description="Helical" evidence="1">
    <location>
        <begin position="108"/>
        <end position="131"/>
    </location>
</feature>
<keyword evidence="3" id="KW-0808">Transferase</keyword>
<evidence type="ECO:0000259" key="2">
    <source>
        <dbReference type="Pfam" id="PF06580"/>
    </source>
</evidence>